<reference evidence="4 5" key="1">
    <citation type="submission" date="2023-07" db="EMBL/GenBank/DDBJ databases">
        <title>Genomic Encyclopedia of Type Strains, Phase IV (KMG-IV): sequencing the most valuable type-strain genomes for metagenomic binning, comparative biology and taxonomic classification.</title>
        <authorList>
            <person name="Goeker M."/>
        </authorList>
    </citation>
    <scope>NUCLEOTIDE SEQUENCE [LARGE SCALE GENOMIC DNA]</scope>
    <source>
        <strain evidence="4 5">DSM 23494</strain>
    </source>
</reference>
<dbReference type="SUPFAM" id="SSF47413">
    <property type="entry name" value="lambda repressor-like DNA-binding domains"/>
    <property type="match status" value="1"/>
</dbReference>
<dbReference type="RefSeq" id="WP_307475752.1">
    <property type="nucleotide sequence ID" value="NZ_JAUSUB010000011.1"/>
</dbReference>
<evidence type="ECO:0000259" key="3">
    <source>
        <dbReference type="PROSITE" id="PS51500"/>
    </source>
</evidence>
<dbReference type="PANTHER" id="PTHR46797:SF13">
    <property type="entry name" value="HTH-TYPE TRANSCRIPTIONAL REGULATOR SINR"/>
    <property type="match status" value="1"/>
</dbReference>
<sequence length="116" mass="13307">MIGSNISKLRKRKGMTLTELAERAGVAKSYLSNLERNLHQNPSINVIEKIAMVLGVEVKFLIKTDKSGSGEQQLEDEWLELINEMKVSGIDKEQIEEYRTLIKFIKWQKENSGKNE</sequence>
<dbReference type="InterPro" id="IPR010982">
    <property type="entry name" value="Lambda_DNA-bd_dom_sf"/>
</dbReference>
<dbReference type="EMBL" id="JAUSUB010000011">
    <property type="protein sequence ID" value="MDQ0270935.1"/>
    <property type="molecule type" value="Genomic_DNA"/>
</dbReference>
<dbReference type="InterPro" id="IPR050807">
    <property type="entry name" value="TransReg_Diox_bact_type"/>
</dbReference>
<keyword evidence="5" id="KW-1185">Reference proteome</keyword>
<dbReference type="Proteomes" id="UP001238088">
    <property type="component" value="Unassembled WGS sequence"/>
</dbReference>
<dbReference type="Gene3D" id="1.10.260.40">
    <property type="entry name" value="lambda repressor-like DNA-binding domains"/>
    <property type="match status" value="1"/>
</dbReference>
<proteinExistence type="predicted"/>
<dbReference type="InterPro" id="IPR010981">
    <property type="entry name" value="SinR/SinI_dimer_dom"/>
</dbReference>
<dbReference type="PROSITE" id="PS50943">
    <property type="entry name" value="HTH_CROC1"/>
    <property type="match status" value="1"/>
</dbReference>
<dbReference type="SMART" id="SM00530">
    <property type="entry name" value="HTH_XRE"/>
    <property type="match status" value="1"/>
</dbReference>
<feature type="domain" description="Sin" evidence="3">
    <location>
        <begin position="65"/>
        <end position="103"/>
    </location>
</feature>
<evidence type="ECO:0000313" key="4">
    <source>
        <dbReference type="EMBL" id="MDQ0270935.1"/>
    </source>
</evidence>
<protein>
    <submittedName>
        <fullName evidence="4">XRE family transcriptional regulator of biofilm formation</fullName>
    </submittedName>
</protein>
<dbReference type="PANTHER" id="PTHR46797">
    <property type="entry name" value="HTH-TYPE TRANSCRIPTIONAL REGULATOR"/>
    <property type="match status" value="1"/>
</dbReference>
<organism evidence="4 5">
    <name type="scientific">Cytobacillus purgationiresistens</name>
    <dbReference type="NCBI Taxonomy" id="863449"/>
    <lineage>
        <taxon>Bacteria</taxon>
        <taxon>Bacillati</taxon>
        <taxon>Bacillota</taxon>
        <taxon>Bacilli</taxon>
        <taxon>Bacillales</taxon>
        <taxon>Bacillaceae</taxon>
        <taxon>Cytobacillus</taxon>
    </lineage>
</organism>
<dbReference type="Pfam" id="PF01381">
    <property type="entry name" value="HTH_3"/>
    <property type="match status" value="1"/>
</dbReference>
<name>A0ABU0ALN0_9BACI</name>
<evidence type="ECO:0000259" key="2">
    <source>
        <dbReference type="PROSITE" id="PS50943"/>
    </source>
</evidence>
<comment type="caution">
    <text evidence="4">The sequence shown here is derived from an EMBL/GenBank/DDBJ whole genome shotgun (WGS) entry which is preliminary data.</text>
</comment>
<evidence type="ECO:0000313" key="5">
    <source>
        <dbReference type="Proteomes" id="UP001238088"/>
    </source>
</evidence>
<feature type="domain" description="HTH cro/C1-type" evidence="2">
    <location>
        <begin position="6"/>
        <end position="61"/>
    </location>
</feature>
<gene>
    <name evidence="4" type="ORF">J2S17_002821</name>
</gene>
<dbReference type="CDD" id="cd00093">
    <property type="entry name" value="HTH_XRE"/>
    <property type="match status" value="1"/>
</dbReference>
<dbReference type="PROSITE" id="PS51500">
    <property type="entry name" value="SIN"/>
    <property type="match status" value="1"/>
</dbReference>
<accession>A0ABU0ALN0</accession>
<dbReference type="InterPro" id="IPR001387">
    <property type="entry name" value="Cro/C1-type_HTH"/>
</dbReference>
<keyword evidence="1" id="KW-0238">DNA-binding</keyword>
<evidence type="ECO:0000256" key="1">
    <source>
        <dbReference type="ARBA" id="ARBA00023125"/>
    </source>
</evidence>